<evidence type="ECO:0000256" key="3">
    <source>
        <dbReference type="SAM" id="MobiDB-lite"/>
    </source>
</evidence>
<feature type="region of interest" description="Disordered" evidence="3">
    <location>
        <begin position="587"/>
        <end position="652"/>
    </location>
</feature>
<keyword evidence="1" id="KW-0597">Phosphoprotein</keyword>
<feature type="domain" description="PH" evidence="4">
    <location>
        <begin position="392"/>
        <end position="491"/>
    </location>
</feature>
<dbReference type="InterPro" id="IPR000219">
    <property type="entry name" value="DH_dom"/>
</dbReference>
<evidence type="ECO:0000313" key="7">
    <source>
        <dbReference type="Proteomes" id="UP000694395"/>
    </source>
</evidence>
<name>A0A8K9UFX4_ONCMY</name>
<dbReference type="SUPFAM" id="SSF48065">
    <property type="entry name" value="DBL homology domain (DH-domain)"/>
    <property type="match status" value="1"/>
</dbReference>
<dbReference type="GO" id="GO:0031267">
    <property type="term" value="F:small GTPase binding"/>
    <property type="evidence" value="ECO:0007669"/>
    <property type="project" value="TreeGrafter"/>
</dbReference>
<dbReference type="KEGG" id="omy:110522355"/>
<feature type="region of interest" description="Disordered" evidence="3">
    <location>
        <begin position="144"/>
        <end position="185"/>
    </location>
</feature>
<feature type="compositionally biased region" description="Polar residues" evidence="3">
    <location>
        <begin position="1587"/>
        <end position="1599"/>
    </location>
</feature>
<dbReference type="InterPro" id="IPR011993">
    <property type="entry name" value="PH-like_dom_sf"/>
</dbReference>
<dbReference type="RefSeq" id="XP_036831920.1">
    <property type="nucleotide sequence ID" value="XM_036976025.1"/>
</dbReference>
<dbReference type="PROSITE" id="PS50003">
    <property type="entry name" value="PH_DOMAIN"/>
    <property type="match status" value="1"/>
</dbReference>
<feature type="compositionally biased region" description="Basic and acidic residues" evidence="3">
    <location>
        <begin position="599"/>
        <end position="618"/>
    </location>
</feature>
<feature type="region of interest" description="Disordered" evidence="3">
    <location>
        <begin position="1252"/>
        <end position="1284"/>
    </location>
</feature>
<dbReference type="PANTHER" id="PTHR45924">
    <property type="entry name" value="FI17866P1"/>
    <property type="match status" value="1"/>
</dbReference>
<feature type="compositionally biased region" description="Pro residues" evidence="3">
    <location>
        <begin position="1130"/>
        <end position="1142"/>
    </location>
</feature>
<feature type="domain" description="DH" evidence="5">
    <location>
        <begin position="188"/>
        <end position="368"/>
    </location>
</feature>
<evidence type="ECO:0000313" key="6">
    <source>
        <dbReference type="Ensembl" id="ENSOMYP00000110531.1"/>
    </source>
</evidence>
<evidence type="ECO:0000256" key="2">
    <source>
        <dbReference type="ARBA" id="ARBA00022658"/>
    </source>
</evidence>
<feature type="compositionally biased region" description="Polar residues" evidence="3">
    <location>
        <begin position="763"/>
        <end position="773"/>
    </location>
</feature>
<feature type="region of interest" description="Disordered" evidence="3">
    <location>
        <begin position="941"/>
        <end position="970"/>
    </location>
</feature>
<sequence>MKNSFSPVRVNTFSRTGCRRLGRSNPFKASKKANDYTDALPPLPEIPDAGSVLSSVGIPGRFRHSDIHHTPLRYCSAHSMDSSPDSAERPISYGSTSSSASSRDSHCSLGSRSTLGPSPHCHPAPDRDSGAIRLELVPARQLGCGDEEERNIGGTDAGKGTVRQVSAQTPQSDTKAGERSSPGPRVQYVDRVVQEIMDTERTYVLDLQSIVQDYLECISNQSCLALSSEERGSLFGNIRDIYHFNRDLLHDLEKCNSDPVAIAECFVAKSEEFHIYTQYCTNYPRSVAVLTECMRNKVLAKFFRERQESLRHSLPLGSYLLKPVQRILKYHLLLHEIANHLEKDTETYEVVQEAIDTMQRVAWHINDMKRKHEHAVRLQEIQSLLTNWKGPDLIGYGELVLEGTFRLQRAKNERTLFLFDKLLLVTKKREEAFTYKAHILCCNLMLVEIIPKEPLSFSVFHYKNPKLQHTVLAKSQQDKRMWILHLKRLILENHPAKIPAKAKQAILEMDVMHHPGFHYSPDGDKRSPHTKEGSTPRRVRRKSEPLSKLLKNAKHGVKEDGSKRMSLGATLLSPVSQLALGTIGRSRSLVNQSQESLDPGDHFDHSDREDGEEPHQQDADDEDDSGLGGGKRLRVPEKSSRKKLNQQASMDSSIDQWKTFNMSASDLQRANKSLQGGHHPPLLRTPRVTEEPPDTHVPSMLVPGGDPQTVGNIWADHRVRRAMFPTRQRTMNPDEEDEDIYQMFVPTEPGGQEPEPLPVRLEVTSSPSKTQGRPCSWHMEQVPTVQIDPPSTRDSRVLRRASSVGEKQTGGRHSPPGQDDDQEGMIHTESSSNDISGSSSTEQLMIDDIENIYDNISYEDLKSMGLIRREQEGRGAQREAPRDTQCPGALNTGVTGSITEPLMEPDCLSDSNHSSTALDGVPFGTCALKIGEEENIYDTICFRQPPTKGDRDGDRPAQERDSLLPSASEPYLTGCESLGGFVSEDSLHFGEDERTEDNSHPVHGTSEPDYYSSSASETFSQRSHTGDRMSEQVDEIWNDLENYIKKNEKNADRLPAAFPVSASEAPKTSSVKSSPKKNSSQKHRSPTKSPPAHNPNPPTVTPPHQFTIPILNFPELLREATFEDEDHYPSPSPLTSPSLPLPAIPDPAPSGTVKTIRNRLARLSSGSFRLEDDDELGDLPQRDHSQRDPSIRDLHSLFPGELAGLGGLDSPLASSSLLPGDSVDSFSQELMDKTKNRVFLMARQYSQKIKKANQLLRMKSMDPGDMGSGGRNREEKKQQKDLEKKQKDLAAILEDKKQGGAAIGARIAEYSQLYDQVMFKDPPGQGSSSPGPPGSHHSHLGLASSPSLPETCSSLGLGLEDDWLLSTYSNGELASFVSGIRSSTPQCRLTAACSVPTLKILPPSPETSPTQRWSSCVSAPSEKEEHVYSSIKRHTSFNSASSSSSSSKPPTSRCQSICSLGDRQQEKENDLTGSNRGPAVVQSSSERLHGPSSLGRAGRQSSLPERSSCGHGHSDLTLQDGQQVVVLNRASALSMLTATQNYLANFKDNGDDDDDDYVEIRSEDESERDQDCSGQRNNGGGGGSRGPAQTQSLPCTPLRSSCGLTDRERLQEYLWAEQPAQQNQPNIVQSLREKFQCLSSSSFA</sequence>
<feature type="region of interest" description="Disordered" evidence="3">
    <location>
        <begin position="517"/>
        <end position="562"/>
    </location>
</feature>
<keyword evidence="7" id="KW-1185">Reference proteome</keyword>
<dbReference type="GeneTree" id="ENSGT00940000157723"/>
<reference evidence="6" key="2">
    <citation type="submission" date="2025-08" db="UniProtKB">
        <authorList>
            <consortium name="Ensembl"/>
        </authorList>
    </citation>
    <scope>IDENTIFICATION</scope>
</reference>
<dbReference type="PANTHER" id="PTHR45924:SF1">
    <property type="entry name" value="PLECKSTRIN HOMOLOGY DOMAIN-CONTAINING FAMILY G MEMBER 1"/>
    <property type="match status" value="1"/>
</dbReference>
<dbReference type="InterPro" id="IPR055251">
    <property type="entry name" value="SOS1_NGEF_PH"/>
</dbReference>
<dbReference type="GO" id="GO:0005085">
    <property type="term" value="F:guanyl-nucleotide exchange factor activity"/>
    <property type="evidence" value="ECO:0007669"/>
    <property type="project" value="UniProtKB-KW"/>
</dbReference>
<dbReference type="FunFam" id="1.20.900.10:FF:000019">
    <property type="entry name" value="Pleckstrin homology domain-containing family G member 1"/>
    <property type="match status" value="1"/>
</dbReference>
<feature type="region of interest" description="Disordered" evidence="3">
    <location>
        <begin position="763"/>
        <end position="840"/>
    </location>
</feature>
<dbReference type="CDD" id="cd00160">
    <property type="entry name" value="RhoGEF"/>
    <property type="match status" value="1"/>
</dbReference>
<dbReference type="Proteomes" id="UP000694395">
    <property type="component" value="Chromosome 4"/>
</dbReference>
<dbReference type="Gene3D" id="2.30.29.30">
    <property type="entry name" value="Pleckstrin-homology domain (PH domain)/Phosphotyrosine-binding domain (PTB)"/>
    <property type="match status" value="1"/>
</dbReference>
<feature type="compositionally biased region" description="Basic and acidic residues" evidence="3">
    <location>
        <begin position="948"/>
        <end position="962"/>
    </location>
</feature>
<dbReference type="OrthoDB" id="1594986at2759"/>
<dbReference type="GeneID" id="110522355"/>
<dbReference type="Gene3D" id="1.20.900.10">
    <property type="entry name" value="Dbl homology (DH) domain"/>
    <property type="match status" value="1"/>
</dbReference>
<protein>
    <recommendedName>
        <fullName evidence="8">DH domain-containing protein</fullName>
    </recommendedName>
</protein>
<organism evidence="6 7">
    <name type="scientific">Oncorhynchus mykiss</name>
    <name type="common">Rainbow trout</name>
    <name type="synonym">Salmo gairdneri</name>
    <dbReference type="NCBI Taxonomy" id="8022"/>
    <lineage>
        <taxon>Eukaryota</taxon>
        <taxon>Metazoa</taxon>
        <taxon>Chordata</taxon>
        <taxon>Craniata</taxon>
        <taxon>Vertebrata</taxon>
        <taxon>Euteleostomi</taxon>
        <taxon>Actinopterygii</taxon>
        <taxon>Neopterygii</taxon>
        <taxon>Teleostei</taxon>
        <taxon>Protacanthopterygii</taxon>
        <taxon>Salmoniformes</taxon>
        <taxon>Salmonidae</taxon>
        <taxon>Salmoninae</taxon>
        <taxon>Oncorhynchus</taxon>
    </lineage>
</organism>
<dbReference type="Pfam" id="PF22697">
    <property type="entry name" value="SOS1_NGEF_PH"/>
    <property type="match status" value="1"/>
</dbReference>
<feature type="region of interest" description="Disordered" evidence="3">
    <location>
        <begin position="1170"/>
        <end position="1192"/>
    </location>
</feature>
<feature type="region of interest" description="Disordered" evidence="3">
    <location>
        <begin position="671"/>
        <end position="708"/>
    </location>
</feature>
<feature type="compositionally biased region" description="Low complexity" evidence="3">
    <location>
        <begin position="90"/>
        <end position="102"/>
    </location>
</feature>
<dbReference type="Ensembl" id="ENSOMYT00000137043.1">
    <property type="protein sequence ID" value="ENSOMYP00000110531.1"/>
    <property type="gene ID" value="ENSOMYG00000049071.1"/>
</dbReference>
<dbReference type="PROSITE" id="PS50010">
    <property type="entry name" value="DH_2"/>
    <property type="match status" value="1"/>
</dbReference>
<evidence type="ECO:0008006" key="8">
    <source>
        <dbReference type="Google" id="ProtNLM"/>
    </source>
</evidence>
<feature type="region of interest" description="Disordered" evidence="3">
    <location>
        <begin position="1056"/>
        <end position="1106"/>
    </location>
</feature>
<feature type="region of interest" description="Disordered" evidence="3">
    <location>
        <begin position="871"/>
        <end position="898"/>
    </location>
</feature>
<feature type="region of interest" description="Disordered" evidence="3">
    <location>
        <begin position="991"/>
        <end position="1030"/>
    </location>
</feature>
<feature type="compositionally biased region" description="Low complexity" evidence="3">
    <location>
        <begin position="830"/>
        <end position="840"/>
    </location>
</feature>
<reference evidence="6" key="3">
    <citation type="submission" date="2025-09" db="UniProtKB">
        <authorList>
            <consortium name="Ensembl"/>
        </authorList>
    </citation>
    <scope>IDENTIFICATION</scope>
</reference>
<feature type="region of interest" description="Disordered" evidence="3">
    <location>
        <begin position="1400"/>
        <end position="1419"/>
    </location>
</feature>
<feature type="region of interest" description="Disordered" evidence="3">
    <location>
        <begin position="77"/>
        <end position="128"/>
    </location>
</feature>
<feature type="compositionally biased region" description="Basic and acidic residues" evidence="3">
    <location>
        <begin position="1271"/>
        <end position="1284"/>
    </location>
</feature>
<feature type="compositionally biased region" description="Polar residues" evidence="3">
    <location>
        <begin position="1471"/>
        <end position="1485"/>
    </location>
</feature>
<feature type="compositionally biased region" description="Pro residues" evidence="3">
    <location>
        <begin position="1088"/>
        <end position="1101"/>
    </location>
</feature>
<feature type="region of interest" description="Disordered" evidence="3">
    <location>
        <begin position="1545"/>
        <end position="1599"/>
    </location>
</feature>
<feature type="compositionally biased region" description="Low complexity" evidence="3">
    <location>
        <begin position="1436"/>
        <end position="1456"/>
    </location>
</feature>
<feature type="compositionally biased region" description="Polar residues" evidence="3">
    <location>
        <begin position="163"/>
        <end position="174"/>
    </location>
</feature>
<feature type="region of interest" description="Disordered" evidence="3">
    <location>
        <begin position="1435"/>
        <end position="1516"/>
    </location>
</feature>
<accession>A0A8K9UFX4</accession>
<dbReference type="GO" id="GO:0005829">
    <property type="term" value="C:cytosol"/>
    <property type="evidence" value="ECO:0007669"/>
    <property type="project" value="UniProtKB-ARBA"/>
</dbReference>
<feature type="compositionally biased region" description="Basic and acidic residues" evidence="3">
    <location>
        <begin position="1180"/>
        <end position="1192"/>
    </location>
</feature>
<feature type="compositionally biased region" description="Basic and acidic residues" evidence="3">
    <location>
        <begin position="871"/>
        <end position="882"/>
    </location>
</feature>
<evidence type="ECO:0000259" key="5">
    <source>
        <dbReference type="PROSITE" id="PS50010"/>
    </source>
</evidence>
<keyword evidence="2" id="KW-0344">Guanine-nucleotide releasing factor</keyword>
<feature type="region of interest" description="Disordered" evidence="3">
    <location>
        <begin position="1318"/>
        <end position="1345"/>
    </location>
</feature>
<feature type="region of interest" description="Disordered" evidence="3">
    <location>
        <begin position="1123"/>
        <end position="1142"/>
    </location>
</feature>
<feature type="compositionally biased region" description="Low complexity" evidence="3">
    <location>
        <begin position="1067"/>
        <end position="1078"/>
    </location>
</feature>
<dbReference type="CDD" id="cd13243">
    <property type="entry name" value="PH_PLEKHG1_G2_G3"/>
    <property type="match status" value="1"/>
</dbReference>
<gene>
    <name evidence="6" type="primary">LOC110522355</name>
</gene>
<feature type="compositionally biased region" description="Polar residues" evidence="3">
    <location>
        <begin position="1407"/>
        <end position="1418"/>
    </location>
</feature>
<reference evidence="6" key="1">
    <citation type="submission" date="2020-07" db="EMBL/GenBank/DDBJ databases">
        <title>A long reads based de novo assembly of the rainbow trout Arlee double haploid line genome.</title>
        <authorList>
            <person name="Gao G."/>
            <person name="Palti Y."/>
        </authorList>
    </citation>
    <scope>NUCLEOTIDE SEQUENCE [LARGE SCALE GENOMIC DNA]</scope>
</reference>
<feature type="compositionally biased region" description="Basic and acidic residues" evidence="3">
    <location>
        <begin position="991"/>
        <end position="1000"/>
    </location>
</feature>
<dbReference type="Pfam" id="PF00621">
    <property type="entry name" value="RhoGEF"/>
    <property type="match status" value="1"/>
</dbReference>
<dbReference type="InterPro" id="IPR035899">
    <property type="entry name" value="DBL_dom_sf"/>
</dbReference>
<feature type="compositionally biased region" description="Basic and acidic residues" evidence="3">
    <location>
        <begin position="521"/>
        <end position="535"/>
    </location>
</feature>
<feature type="region of interest" description="Disordered" evidence="3">
    <location>
        <begin position="21"/>
        <end position="48"/>
    </location>
</feature>
<dbReference type="InterPro" id="IPR043324">
    <property type="entry name" value="PH_PLEKHG1_G2_G3"/>
</dbReference>
<dbReference type="SMART" id="SM00325">
    <property type="entry name" value="RhoGEF"/>
    <property type="match status" value="1"/>
</dbReference>
<dbReference type="InterPro" id="IPR001849">
    <property type="entry name" value="PH_domain"/>
</dbReference>
<evidence type="ECO:0000256" key="1">
    <source>
        <dbReference type="ARBA" id="ARBA00022553"/>
    </source>
</evidence>
<feature type="compositionally biased region" description="Polar residues" evidence="3">
    <location>
        <begin position="1011"/>
        <end position="1023"/>
    </location>
</feature>
<dbReference type="SMART" id="SM00233">
    <property type="entry name" value="PH"/>
    <property type="match status" value="1"/>
</dbReference>
<dbReference type="FunFam" id="2.30.29.30:FF:000132">
    <property type="entry name" value="pleckstrin homology domain-containing family G member 2"/>
    <property type="match status" value="1"/>
</dbReference>
<dbReference type="SUPFAM" id="SSF50729">
    <property type="entry name" value="PH domain-like"/>
    <property type="match status" value="1"/>
</dbReference>
<proteinExistence type="predicted"/>
<evidence type="ECO:0000259" key="4">
    <source>
        <dbReference type="PROSITE" id="PS50003"/>
    </source>
</evidence>